<name>A0A6B2H2E2_9BACT</name>
<comment type="caution">
    <text evidence="2">The sequence shown here is derived from an EMBL/GenBank/DDBJ whole genome shotgun (WGS) entry which is preliminary data.</text>
</comment>
<organism evidence="2 3">
    <name type="scientific">Pontibacter fetidus</name>
    <dbReference type="NCBI Taxonomy" id="2700082"/>
    <lineage>
        <taxon>Bacteria</taxon>
        <taxon>Pseudomonadati</taxon>
        <taxon>Bacteroidota</taxon>
        <taxon>Cytophagia</taxon>
        <taxon>Cytophagales</taxon>
        <taxon>Hymenobacteraceae</taxon>
        <taxon>Pontibacter</taxon>
    </lineage>
</organism>
<dbReference type="EMBL" id="JAAEAA010000027">
    <property type="protein sequence ID" value="NDK57449.1"/>
    <property type="molecule type" value="Genomic_DNA"/>
</dbReference>
<accession>A0A6B2H2E2</accession>
<evidence type="ECO:0000256" key="1">
    <source>
        <dbReference type="SAM" id="SignalP"/>
    </source>
</evidence>
<dbReference type="Gene3D" id="2.120.10.30">
    <property type="entry name" value="TolB, C-terminal domain"/>
    <property type="match status" value="1"/>
</dbReference>
<feature type="signal peptide" evidence="1">
    <location>
        <begin position="1"/>
        <end position="22"/>
    </location>
</feature>
<dbReference type="RefSeq" id="WP_162347510.1">
    <property type="nucleotide sequence ID" value="NZ_JAAEAA010000027.1"/>
</dbReference>
<dbReference type="Proteomes" id="UP000478546">
    <property type="component" value="Unassembled WGS sequence"/>
</dbReference>
<reference evidence="2 3" key="1">
    <citation type="submission" date="2020-01" db="EMBL/GenBank/DDBJ databases">
        <authorList>
            <person name="Kim M.K."/>
        </authorList>
    </citation>
    <scope>NUCLEOTIDE SEQUENCE [LARGE SCALE GENOMIC DNA]</scope>
    <source>
        <strain evidence="2 3">BT213</strain>
    </source>
</reference>
<dbReference type="PROSITE" id="PS51257">
    <property type="entry name" value="PROKAR_LIPOPROTEIN"/>
    <property type="match status" value="1"/>
</dbReference>
<dbReference type="InterPro" id="IPR011042">
    <property type="entry name" value="6-blade_b-propeller_TolB-like"/>
</dbReference>
<proteinExistence type="predicted"/>
<sequence>MRLILRYTFVLFIVAALQGCGAANTPKGPVELKQVWATDNTLRTPESVLYDPEQRVLYVSNINQSKDPKDGDGFISKLNLQGQIEELYWVTSLNNPKGMALHNNVLYVSDVDEVITIAAQTGAILGRYKAEGAEFLNDVAADAEGNVYISDMGKNTIYQLRNGRMTEWLGNTKDEQPNGLYYEGNRLVVAFMGNGEVRFLDPETKKFEDLTDKIPNADGIAKAGTEGYFISNWDGEVYYVNQKGKKWKVLDTKDKNLNAADITYSNETKLLYIPTFRGNSVVAYSVSY</sequence>
<protein>
    <submittedName>
        <fullName evidence="2">Gluconolaconase</fullName>
    </submittedName>
</protein>
<evidence type="ECO:0000313" key="2">
    <source>
        <dbReference type="EMBL" id="NDK57449.1"/>
    </source>
</evidence>
<dbReference type="AlphaFoldDB" id="A0A6B2H2E2"/>
<gene>
    <name evidence="2" type="ORF">GWO68_16110</name>
</gene>
<evidence type="ECO:0000313" key="3">
    <source>
        <dbReference type="Proteomes" id="UP000478546"/>
    </source>
</evidence>
<dbReference type="SUPFAM" id="SSF101898">
    <property type="entry name" value="NHL repeat"/>
    <property type="match status" value="1"/>
</dbReference>
<keyword evidence="1" id="KW-0732">Signal</keyword>
<keyword evidence="3" id="KW-1185">Reference proteome</keyword>
<feature type="chain" id="PRO_5025375945" evidence="1">
    <location>
        <begin position="23"/>
        <end position="288"/>
    </location>
</feature>